<sequence length="69" mass="7059">MQHRQIVILTVTMTVFTWSGVMVAAGQTAAATALAPALAVTVQQIVHTARTHGAPPAPAQAAAKEDDAP</sequence>
<proteinExistence type="predicted"/>
<gene>
    <name evidence="3" type="ORF">DVZ84_38335</name>
</gene>
<reference evidence="3 4" key="1">
    <citation type="submission" date="2018-07" db="EMBL/GenBank/DDBJ databases">
        <title>Genome guided investigation of antibiotics producing actinomycetales strain isolated from a Macau mangrove ecosystem.</title>
        <authorList>
            <person name="Hu D."/>
        </authorList>
    </citation>
    <scope>NUCLEOTIDE SEQUENCE [LARGE SCALE GENOMIC DNA]</scope>
    <source>
        <strain evidence="3 4">2297</strain>
    </source>
</reference>
<dbReference type="AlphaFoldDB" id="A0A369UZX9"/>
<evidence type="ECO:0000313" key="4">
    <source>
        <dbReference type="Proteomes" id="UP000253742"/>
    </source>
</evidence>
<dbReference type="RefSeq" id="WP_114534282.1">
    <property type="nucleotide sequence ID" value="NZ_JBEXDJ010000069.1"/>
</dbReference>
<dbReference type="EMBL" id="QQBH01000066">
    <property type="protein sequence ID" value="RDD83859.1"/>
    <property type="molecule type" value="Genomic_DNA"/>
</dbReference>
<feature type="region of interest" description="Disordered" evidence="1">
    <location>
        <begin position="49"/>
        <end position="69"/>
    </location>
</feature>
<accession>A0A369UZX9</accession>
<dbReference type="Proteomes" id="UP000253742">
    <property type="component" value="Unassembled WGS sequence"/>
</dbReference>
<keyword evidence="2" id="KW-0732">Signal</keyword>
<protein>
    <recommendedName>
        <fullName evidence="5">Secreted protein</fullName>
    </recommendedName>
</protein>
<evidence type="ECO:0000313" key="3">
    <source>
        <dbReference type="EMBL" id="RDD83859.1"/>
    </source>
</evidence>
<feature type="chain" id="PRO_5016661898" description="Secreted protein" evidence="2">
    <location>
        <begin position="25"/>
        <end position="69"/>
    </location>
</feature>
<name>A0A369UZX9_9ACTN</name>
<organism evidence="3 4">
    <name type="scientific">Streptomyces parvulus</name>
    <dbReference type="NCBI Taxonomy" id="146923"/>
    <lineage>
        <taxon>Bacteria</taxon>
        <taxon>Bacillati</taxon>
        <taxon>Actinomycetota</taxon>
        <taxon>Actinomycetes</taxon>
        <taxon>Kitasatosporales</taxon>
        <taxon>Streptomycetaceae</taxon>
        <taxon>Streptomyces</taxon>
    </lineage>
</organism>
<evidence type="ECO:0008006" key="5">
    <source>
        <dbReference type="Google" id="ProtNLM"/>
    </source>
</evidence>
<comment type="caution">
    <text evidence="3">The sequence shown here is derived from an EMBL/GenBank/DDBJ whole genome shotgun (WGS) entry which is preliminary data.</text>
</comment>
<feature type="signal peptide" evidence="2">
    <location>
        <begin position="1"/>
        <end position="24"/>
    </location>
</feature>
<evidence type="ECO:0000256" key="1">
    <source>
        <dbReference type="SAM" id="MobiDB-lite"/>
    </source>
</evidence>
<evidence type="ECO:0000256" key="2">
    <source>
        <dbReference type="SAM" id="SignalP"/>
    </source>
</evidence>